<comment type="similarity">
    <text evidence="4">Belongs to the metallo-beta-lactamase superfamily. Glyoxalase II family.</text>
</comment>
<proteinExistence type="inferred from homology"/>
<keyword evidence="12" id="KW-1185">Reference proteome</keyword>
<feature type="domain" description="Metallo-beta-lactamase" evidence="10">
    <location>
        <begin position="91"/>
        <end position="265"/>
    </location>
</feature>
<evidence type="ECO:0000256" key="4">
    <source>
        <dbReference type="ARBA" id="ARBA00006759"/>
    </source>
</evidence>
<dbReference type="InterPro" id="IPR036866">
    <property type="entry name" value="RibonucZ/Hydroxyglut_hydro"/>
</dbReference>
<name>A0AAW2Z0L0_9EUKA</name>
<protein>
    <recommendedName>
        <fullName evidence="5">hydroxyacylglutathione hydrolase</fullName>
        <ecNumber evidence="5">3.1.2.6</ecNumber>
    </recommendedName>
    <alternativeName>
        <fullName evidence="9">Glyoxalase II</fullName>
    </alternativeName>
</protein>
<evidence type="ECO:0000259" key="10">
    <source>
        <dbReference type="SMART" id="SM00849"/>
    </source>
</evidence>
<evidence type="ECO:0000256" key="2">
    <source>
        <dbReference type="ARBA" id="ARBA00001947"/>
    </source>
</evidence>
<dbReference type="GO" id="GO:0004416">
    <property type="term" value="F:hydroxyacylglutathione hydrolase activity"/>
    <property type="evidence" value="ECO:0007669"/>
    <property type="project" value="UniProtKB-EC"/>
</dbReference>
<keyword evidence="7 11" id="KW-0378">Hydrolase</keyword>
<dbReference type="Proteomes" id="UP001431209">
    <property type="component" value="Unassembled WGS sequence"/>
</dbReference>
<evidence type="ECO:0000313" key="12">
    <source>
        <dbReference type="Proteomes" id="UP001431209"/>
    </source>
</evidence>
<dbReference type="EC" id="3.1.2.6" evidence="5"/>
<dbReference type="GO" id="GO:0046872">
    <property type="term" value="F:metal ion binding"/>
    <property type="evidence" value="ECO:0007669"/>
    <property type="project" value="UniProtKB-KW"/>
</dbReference>
<dbReference type="AlphaFoldDB" id="A0AAW2Z0L0"/>
<dbReference type="SMART" id="SM00849">
    <property type="entry name" value="Lactamase_B"/>
    <property type="match status" value="1"/>
</dbReference>
<evidence type="ECO:0000313" key="11">
    <source>
        <dbReference type="EMBL" id="KAL0482960.1"/>
    </source>
</evidence>
<sequence>MGVWFFLLIIFSLFALLIKSSKARIFLFSNVIRPIGYRLYLFEFIGMFFHRLMLKNTKEERESKPLLYHKMGYLGSQDDAIEIIGLPFLTDNYCYIILYKVKYQDVEVTKAVAVDPADHELLTSFLDRSDINATLSTILTTHKHWDHAGGNIELKNKYPEAVIVGSTIDKVAACTKFVNDKDEFTIDGILNVRIVLTPCHTAGHIMFVVSKKSNPNQKDAIVFSGDHLFVGGCGALFEGNMKEMKNSMNKIKQEVDWDSRIFCGHEYSTRLLQVAQRVEPDNQEAKLKYNWAMRQRYNKLPTVPTTLRQEVTYNPFLREAIYTMM</sequence>
<evidence type="ECO:0000256" key="3">
    <source>
        <dbReference type="ARBA" id="ARBA00004963"/>
    </source>
</evidence>
<dbReference type="Pfam" id="PF00753">
    <property type="entry name" value="Lactamase_B"/>
    <property type="match status" value="1"/>
</dbReference>
<evidence type="ECO:0000256" key="5">
    <source>
        <dbReference type="ARBA" id="ARBA00011917"/>
    </source>
</evidence>
<evidence type="ECO:0000256" key="6">
    <source>
        <dbReference type="ARBA" id="ARBA00022723"/>
    </source>
</evidence>
<dbReference type="CDD" id="cd07723">
    <property type="entry name" value="hydroxyacylglutathione_hydrolase_MBL-fold"/>
    <property type="match status" value="1"/>
</dbReference>
<dbReference type="PANTHER" id="PTHR11935">
    <property type="entry name" value="BETA LACTAMASE DOMAIN"/>
    <property type="match status" value="1"/>
</dbReference>
<organism evidence="11 12">
    <name type="scientific">Acrasis kona</name>
    <dbReference type="NCBI Taxonomy" id="1008807"/>
    <lineage>
        <taxon>Eukaryota</taxon>
        <taxon>Discoba</taxon>
        <taxon>Heterolobosea</taxon>
        <taxon>Tetramitia</taxon>
        <taxon>Eutetramitia</taxon>
        <taxon>Acrasidae</taxon>
        <taxon>Acrasis</taxon>
    </lineage>
</organism>
<evidence type="ECO:0000256" key="9">
    <source>
        <dbReference type="ARBA" id="ARBA00031044"/>
    </source>
</evidence>
<keyword evidence="8" id="KW-0862">Zinc</keyword>
<keyword evidence="6" id="KW-0479">Metal-binding</keyword>
<dbReference type="InterPro" id="IPR032282">
    <property type="entry name" value="HAGH_C"/>
</dbReference>
<evidence type="ECO:0000256" key="7">
    <source>
        <dbReference type="ARBA" id="ARBA00022801"/>
    </source>
</evidence>
<dbReference type="PANTHER" id="PTHR11935:SF94">
    <property type="entry name" value="TENZING NORGAY, ISOFORM C"/>
    <property type="match status" value="1"/>
</dbReference>
<dbReference type="InterPro" id="IPR001279">
    <property type="entry name" value="Metallo-B-lactamas"/>
</dbReference>
<comment type="cofactor">
    <cofactor evidence="2">
        <name>Zn(2+)</name>
        <dbReference type="ChEBI" id="CHEBI:29105"/>
    </cofactor>
</comment>
<dbReference type="InterPro" id="IPR035680">
    <property type="entry name" value="Clx_II_MBL"/>
</dbReference>
<dbReference type="Gene3D" id="3.60.15.10">
    <property type="entry name" value="Ribonuclease Z/Hydroxyacylglutathione hydrolase-like"/>
    <property type="match status" value="1"/>
</dbReference>
<evidence type="ECO:0000256" key="1">
    <source>
        <dbReference type="ARBA" id="ARBA00001623"/>
    </source>
</evidence>
<comment type="pathway">
    <text evidence="3">Secondary metabolite metabolism; methylglyoxal degradation; (R)-lactate from methylglyoxal: step 2/2.</text>
</comment>
<comment type="catalytic activity">
    <reaction evidence="1">
        <text>an S-(2-hydroxyacyl)glutathione + H2O = a 2-hydroxy carboxylate + glutathione + H(+)</text>
        <dbReference type="Rhea" id="RHEA:21864"/>
        <dbReference type="ChEBI" id="CHEBI:15377"/>
        <dbReference type="ChEBI" id="CHEBI:15378"/>
        <dbReference type="ChEBI" id="CHEBI:57925"/>
        <dbReference type="ChEBI" id="CHEBI:58896"/>
        <dbReference type="ChEBI" id="CHEBI:71261"/>
        <dbReference type="EC" id="3.1.2.6"/>
    </reaction>
</comment>
<comment type="caution">
    <text evidence="11">The sequence shown here is derived from an EMBL/GenBank/DDBJ whole genome shotgun (WGS) entry which is preliminary data.</text>
</comment>
<evidence type="ECO:0000256" key="8">
    <source>
        <dbReference type="ARBA" id="ARBA00022833"/>
    </source>
</evidence>
<accession>A0AAW2Z0L0</accession>
<gene>
    <name evidence="11" type="ORF">AKO1_014099</name>
</gene>
<dbReference type="Pfam" id="PF16123">
    <property type="entry name" value="HAGH_C"/>
    <property type="match status" value="1"/>
</dbReference>
<reference evidence="11 12" key="1">
    <citation type="submission" date="2024-03" db="EMBL/GenBank/DDBJ databases">
        <title>The Acrasis kona genome and developmental transcriptomes reveal deep origins of eukaryotic multicellular pathways.</title>
        <authorList>
            <person name="Sheikh S."/>
            <person name="Fu C.-J."/>
            <person name="Brown M.W."/>
            <person name="Baldauf S.L."/>
        </authorList>
    </citation>
    <scope>NUCLEOTIDE SEQUENCE [LARGE SCALE GENOMIC DNA]</scope>
    <source>
        <strain evidence="11 12">ATCC MYA-3509</strain>
    </source>
</reference>
<dbReference type="EMBL" id="JAOPGA020000917">
    <property type="protein sequence ID" value="KAL0482960.1"/>
    <property type="molecule type" value="Genomic_DNA"/>
</dbReference>
<dbReference type="SUPFAM" id="SSF56281">
    <property type="entry name" value="Metallo-hydrolase/oxidoreductase"/>
    <property type="match status" value="1"/>
</dbReference>